<comment type="subcellular location">
    <subcellularLocation>
        <location evidence="1">Cell inner membrane</location>
    </subcellularLocation>
</comment>
<dbReference type="GO" id="GO:1901137">
    <property type="term" value="P:carbohydrate derivative biosynthetic process"/>
    <property type="evidence" value="ECO:0007669"/>
    <property type="project" value="UniProtKB-ARBA"/>
</dbReference>
<dbReference type="Pfam" id="PF03279">
    <property type="entry name" value="Lip_A_acyltrans"/>
    <property type="match status" value="1"/>
</dbReference>
<keyword evidence="8" id="KW-1185">Reference proteome</keyword>
<keyword evidence="3" id="KW-0997">Cell inner membrane</keyword>
<reference evidence="7 8" key="1">
    <citation type="journal article" date="2017" name="Genome Biol. Evol.">
        <title>Phytophthora megakarya and P. palmivora, closely related causal agents of cacao black pod rot, underwent increases in genome sizes and gene numbers by different mechanisms.</title>
        <authorList>
            <person name="Ali S.S."/>
            <person name="Shao J."/>
            <person name="Lary D.J."/>
            <person name="Kronmiller B."/>
            <person name="Shen D."/>
            <person name="Strem M.D."/>
            <person name="Amoako-Attah I."/>
            <person name="Akrofi A.Y."/>
            <person name="Begoude B.A."/>
            <person name="Ten Hoopen G.M."/>
            <person name="Coulibaly K."/>
            <person name="Kebe B.I."/>
            <person name="Melnick R.L."/>
            <person name="Guiltinan M.J."/>
            <person name="Tyler B.M."/>
            <person name="Meinhardt L.W."/>
            <person name="Bailey B.A."/>
        </authorList>
    </citation>
    <scope>NUCLEOTIDE SEQUENCE [LARGE SCALE GENOMIC DNA]</scope>
    <source>
        <strain evidence="8">sbr112.9</strain>
    </source>
</reference>
<evidence type="ECO:0000256" key="3">
    <source>
        <dbReference type="ARBA" id="ARBA00022519"/>
    </source>
</evidence>
<evidence type="ECO:0000256" key="1">
    <source>
        <dbReference type="ARBA" id="ARBA00004533"/>
    </source>
</evidence>
<dbReference type="AlphaFoldDB" id="A0A2P4XC85"/>
<dbReference type="GO" id="GO:0008610">
    <property type="term" value="P:lipid biosynthetic process"/>
    <property type="evidence" value="ECO:0007669"/>
    <property type="project" value="UniProtKB-ARBA"/>
</dbReference>
<evidence type="ECO:0000256" key="2">
    <source>
        <dbReference type="ARBA" id="ARBA00022475"/>
    </source>
</evidence>
<organism evidence="7 8">
    <name type="scientific">Phytophthora palmivora</name>
    <dbReference type="NCBI Taxonomy" id="4796"/>
    <lineage>
        <taxon>Eukaryota</taxon>
        <taxon>Sar</taxon>
        <taxon>Stramenopiles</taxon>
        <taxon>Oomycota</taxon>
        <taxon>Peronosporomycetes</taxon>
        <taxon>Peronosporales</taxon>
        <taxon>Peronosporaceae</taxon>
        <taxon>Phytophthora</taxon>
    </lineage>
</organism>
<name>A0A2P4XC85_9STRA</name>
<accession>A0A2P4XC85</accession>
<feature type="non-terminal residue" evidence="7">
    <location>
        <position position="1"/>
    </location>
</feature>
<dbReference type="GO" id="GO:0005886">
    <property type="term" value="C:plasma membrane"/>
    <property type="evidence" value="ECO:0007669"/>
    <property type="project" value="UniProtKB-SubCell"/>
</dbReference>
<comment type="caution">
    <text evidence="7">The sequence shown here is derived from an EMBL/GenBank/DDBJ whole genome shotgun (WGS) entry which is preliminary data.</text>
</comment>
<evidence type="ECO:0008006" key="9">
    <source>
        <dbReference type="Google" id="ProtNLM"/>
    </source>
</evidence>
<evidence type="ECO:0000313" key="7">
    <source>
        <dbReference type="EMBL" id="POM63150.1"/>
    </source>
</evidence>
<keyword evidence="5" id="KW-0472">Membrane</keyword>
<evidence type="ECO:0000313" key="8">
    <source>
        <dbReference type="Proteomes" id="UP000237271"/>
    </source>
</evidence>
<sequence>DKKCYGFLRDVLQRPNAGDGTAQLIGLVADQRCNSEHTRADVMFLGQATHFASGAARLHVETGATLWFAVMLHNKRYYKSSDPNEKPFRLIVRPISTTPSSSKENTTSMVQAFASMLEKVVLESPEQYLWMHDLWKQRAGKLVR</sequence>
<keyword evidence="4" id="KW-0808">Transferase</keyword>
<dbReference type="GO" id="GO:0016746">
    <property type="term" value="F:acyltransferase activity"/>
    <property type="evidence" value="ECO:0007669"/>
    <property type="project" value="UniProtKB-KW"/>
</dbReference>
<evidence type="ECO:0000256" key="4">
    <source>
        <dbReference type="ARBA" id="ARBA00022679"/>
    </source>
</evidence>
<proteinExistence type="predicted"/>
<dbReference type="Proteomes" id="UP000237271">
    <property type="component" value="Unassembled WGS sequence"/>
</dbReference>
<evidence type="ECO:0000256" key="6">
    <source>
        <dbReference type="ARBA" id="ARBA00023315"/>
    </source>
</evidence>
<keyword evidence="2" id="KW-1003">Cell membrane</keyword>
<gene>
    <name evidence="7" type="ORF">PHPALM_27592</name>
</gene>
<evidence type="ECO:0000256" key="5">
    <source>
        <dbReference type="ARBA" id="ARBA00023136"/>
    </source>
</evidence>
<dbReference type="InterPro" id="IPR004960">
    <property type="entry name" value="LipA_acyltrans"/>
</dbReference>
<protein>
    <recommendedName>
        <fullName evidence="9">Lipid A biosynthesis lauroyl acyltransferase</fullName>
    </recommendedName>
</protein>
<keyword evidence="6" id="KW-0012">Acyltransferase</keyword>
<dbReference type="OrthoDB" id="58160at2759"/>
<dbReference type="PANTHER" id="PTHR30606">
    <property type="entry name" value="LIPID A BIOSYNTHESIS LAUROYL ACYLTRANSFERASE"/>
    <property type="match status" value="1"/>
</dbReference>
<dbReference type="EMBL" id="NCKW01015240">
    <property type="protein sequence ID" value="POM63150.1"/>
    <property type="molecule type" value="Genomic_DNA"/>
</dbReference>
<dbReference type="PANTHER" id="PTHR30606:SF10">
    <property type="entry name" value="PHOSPHATIDYLINOSITOL MANNOSIDE ACYLTRANSFERASE"/>
    <property type="match status" value="1"/>
</dbReference>